<keyword evidence="1" id="KW-0493">Microtubule</keyword>
<dbReference type="Pfam" id="PF23415">
    <property type="entry name" value="MAPB1_N"/>
    <property type="match status" value="1"/>
</dbReference>
<dbReference type="OrthoDB" id="5371837at2759"/>
<dbReference type="GO" id="GO:0005829">
    <property type="term" value="C:cytosol"/>
    <property type="evidence" value="ECO:0007669"/>
    <property type="project" value="Ensembl"/>
</dbReference>
<feature type="compositionally biased region" description="Basic and acidic residues" evidence="2">
    <location>
        <begin position="478"/>
        <end position="510"/>
    </location>
</feature>
<dbReference type="CTD" id="55201"/>
<feature type="compositionally biased region" description="Basic and acidic residues" evidence="2">
    <location>
        <begin position="836"/>
        <end position="845"/>
    </location>
</feature>
<dbReference type="Pfam" id="PF25281">
    <property type="entry name" value="MBL_MAP1B"/>
    <property type="match status" value="2"/>
</dbReference>
<evidence type="ECO:0000256" key="1">
    <source>
        <dbReference type="ARBA" id="ARBA00022701"/>
    </source>
</evidence>
<dbReference type="PANTHER" id="PTHR13843:SF11">
    <property type="entry name" value="MICROTUBULE-ASSOCIATED PROTEIN 1S"/>
    <property type="match status" value="1"/>
</dbReference>
<protein>
    <submittedName>
        <fullName evidence="5">Microtubule associated protein 1S</fullName>
    </submittedName>
</protein>
<dbReference type="GO" id="GO:0005654">
    <property type="term" value="C:nucleoplasm"/>
    <property type="evidence" value="ECO:0007669"/>
    <property type="project" value="Ensembl"/>
</dbReference>
<dbReference type="GO" id="GO:0005730">
    <property type="term" value="C:nucleolus"/>
    <property type="evidence" value="ECO:0007669"/>
    <property type="project" value="Ensembl"/>
</dbReference>
<dbReference type="GO" id="GO:0016358">
    <property type="term" value="P:dendrite development"/>
    <property type="evidence" value="ECO:0007669"/>
    <property type="project" value="TreeGrafter"/>
</dbReference>
<organism evidence="5 6">
    <name type="scientific">Cavia porcellus</name>
    <name type="common">Guinea pig</name>
    <dbReference type="NCBI Taxonomy" id="10141"/>
    <lineage>
        <taxon>Eukaryota</taxon>
        <taxon>Metazoa</taxon>
        <taxon>Chordata</taxon>
        <taxon>Craniata</taxon>
        <taxon>Vertebrata</taxon>
        <taxon>Euteleostomi</taxon>
        <taxon>Mammalia</taxon>
        <taxon>Eutheria</taxon>
        <taxon>Euarchontoglires</taxon>
        <taxon>Glires</taxon>
        <taxon>Rodentia</taxon>
        <taxon>Hystricomorpha</taxon>
        <taxon>Caviidae</taxon>
        <taxon>Cavia</taxon>
    </lineage>
</organism>
<dbReference type="Proteomes" id="UP000005447">
    <property type="component" value="Unassembled WGS sequence"/>
</dbReference>
<dbReference type="GO" id="GO:0042802">
    <property type="term" value="F:identical protein binding"/>
    <property type="evidence" value="ECO:0007669"/>
    <property type="project" value="Ensembl"/>
</dbReference>
<reference evidence="5" key="2">
    <citation type="submission" date="2025-08" db="UniProtKB">
        <authorList>
            <consortium name="Ensembl"/>
        </authorList>
    </citation>
    <scope>IDENTIFICATION</scope>
    <source>
        <strain evidence="5">2N</strain>
    </source>
</reference>
<dbReference type="eggNOG" id="KOG3592">
    <property type="taxonomic scope" value="Eukaryota"/>
</dbReference>
<feature type="compositionally biased region" description="Polar residues" evidence="2">
    <location>
        <begin position="721"/>
        <end position="732"/>
    </location>
</feature>
<dbReference type="GO" id="GO:0031114">
    <property type="term" value="P:regulation of microtubule depolymerization"/>
    <property type="evidence" value="ECO:0007669"/>
    <property type="project" value="TreeGrafter"/>
</dbReference>
<dbReference type="GO" id="GO:0043025">
    <property type="term" value="C:neuronal cell body"/>
    <property type="evidence" value="ECO:0007669"/>
    <property type="project" value="Ensembl"/>
</dbReference>
<feature type="region of interest" description="Disordered" evidence="2">
    <location>
        <begin position="443"/>
        <end position="675"/>
    </location>
</feature>
<evidence type="ECO:0000259" key="4">
    <source>
        <dbReference type="Pfam" id="PF25281"/>
    </source>
</evidence>
<dbReference type="OMA" id="VMHEWYA"/>
<evidence type="ECO:0000259" key="3">
    <source>
        <dbReference type="Pfam" id="PF23415"/>
    </source>
</evidence>
<dbReference type="GO" id="GO:0001578">
    <property type="term" value="P:microtubule bundle formation"/>
    <property type="evidence" value="ECO:0007669"/>
    <property type="project" value="Ensembl"/>
</dbReference>
<dbReference type="GO" id="GO:0003677">
    <property type="term" value="F:DNA binding"/>
    <property type="evidence" value="ECO:0007669"/>
    <property type="project" value="Ensembl"/>
</dbReference>
<dbReference type="GO" id="GO:0034454">
    <property type="term" value="P:microtubule anchoring at centrosome"/>
    <property type="evidence" value="ECO:0007669"/>
    <property type="project" value="Ensembl"/>
</dbReference>
<feature type="compositionally biased region" description="Low complexity" evidence="2">
    <location>
        <begin position="693"/>
        <end position="709"/>
    </location>
</feature>
<feature type="domain" description="Microtubule-associated protein 1A/B/S-like MBL-like" evidence="4">
    <location>
        <begin position="393"/>
        <end position="449"/>
    </location>
</feature>
<feature type="compositionally biased region" description="Basic and acidic residues" evidence="2">
    <location>
        <begin position="460"/>
        <end position="470"/>
    </location>
</feature>
<dbReference type="GO" id="GO:0007420">
    <property type="term" value="P:brain development"/>
    <property type="evidence" value="ECO:0007669"/>
    <property type="project" value="Ensembl"/>
</dbReference>
<accession>H0W7W7</accession>
<dbReference type="GO" id="GO:0051310">
    <property type="term" value="P:metaphase chromosome alignment"/>
    <property type="evidence" value="ECO:0007669"/>
    <property type="project" value="Ensembl"/>
</dbReference>
<dbReference type="GO" id="GO:0051015">
    <property type="term" value="F:actin filament binding"/>
    <property type="evidence" value="ECO:0007669"/>
    <property type="project" value="Ensembl"/>
</dbReference>
<dbReference type="FunCoup" id="H0W7W7">
    <property type="interactions" value="440"/>
</dbReference>
<dbReference type="InterPro" id="IPR057480">
    <property type="entry name" value="MAP1A/B/S-like_MBL"/>
</dbReference>
<name>H0W7W7_CAVPO</name>
<dbReference type="GeneTree" id="ENSGT00940000160221"/>
<reference evidence="5" key="3">
    <citation type="submission" date="2025-09" db="UniProtKB">
        <authorList>
            <consortium name="Ensembl"/>
        </authorList>
    </citation>
    <scope>IDENTIFICATION</scope>
    <source>
        <strain evidence="5">2N</strain>
    </source>
</reference>
<dbReference type="InterPro" id="IPR056617">
    <property type="entry name" value="MAP1B/S_N"/>
</dbReference>
<dbReference type="GO" id="GO:0030425">
    <property type="term" value="C:dendrite"/>
    <property type="evidence" value="ECO:0007669"/>
    <property type="project" value="Ensembl"/>
</dbReference>
<keyword evidence="6" id="KW-1185">Reference proteome</keyword>
<dbReference type="GO" id="GO:0048471">
    <property type="term" value="C:perinuclear region of cytoplasm"/>
    <property type="evidence" value="ECO:0007669"/>
    <property type="project" value="Ensembl"/>
</dbReference>
<dbReference type="InterPro" id="IPR026074">
    <property type="entry name" value="MAP1"/>
</dbReference>
<dbReference type="STRING" id="10141.ENSCPOP00000019073"/>
<evidence type="ECO:0000313" key="6">
    <source>
        <dbReference type="Proteomes" id="UP000005447"/>
    </source>
</evidence>
<dbReference type="InParanoid" id="H0W7W7"/>
<dbReference type="GO" id="GO:0045202">
    <property type="term" value="C:synapse"/>
    <property type="evidence" value="ECO:0007669"/>
    <property type="project" value="Ensembl"/>
</dbReference>
<dbReference type="Ensembl" id="ENSCPOT00000020724.2">
    <property type="protein sequence ID" value="ENSCPOP00000019073.2"/>
    <property type="gene ID" value="ENSCPOG00000021897.2"/>
</dbReference>
<dbReference type="GO" id="GO:1990498">
    <property type="term" value="C:mitotic spindle microtubule"/>
    <property type="evidence" value="ECO:0007669"/>
    <property type="project" value="Ensembl"/>
</dbReference>
<dbReference type="KEGG" id="cpoc:100735808"/>
<dbReference type="GO" id="GO:0008017">
    <property type="term" value="F:microtubule binding"/>
    <property type="evidence" value="ECO:0007669"/>
    <property type="project" value="Ensembl"/>
</dbReference>
<evidence type="ECO:0000256" key="2">
    <source>
        <dbReference type="SAM" id="MobiDB-lite"/>
    </source>
</evidence>
<feature type="compositionally biased region" description="Low complexity" evidence="2">
    <location>
        <begin position="811"/>
        <end position="823"/>
    </location>
</feature>
<dbReference type="GO" id="GO:0005813">
    <property type="term" value="C:centrosome"/>
    <property type="evidence" value="ECO:0007669"/>
    <property type="project" value="Ensembl"/>
</dbReference>
<dbReference type="Bgee" id="ENSCPOG00000021897">
    <property type="expression patterns" value="Expressed in frontal cortex and 13 other cell types or tissues"/>
</dbReference>
<dbReference type="VEuPathDB" id="HostDB:ENSCPOG00000021897"/>
<feature type="domain" description="Microtubule-associated protein 1B/S N-terminal" evidence="3">
    <location>
        <begin position="8"/>
        <end position="203"/>
    </location>
</feature>
<dbReference type="GO" id="GO:0005875">
    <property type="term" value="C:microtubule associated complex"/>
    <property type="evidence" value="ECO:0007669"/>
    <property type="project" value="TreeGrafter"/>
</dbReference>
<dbReference type="GO" id="GO:0007052">
    <property type="term" value="P:mitotic spindle organization"/>
    <property type="evidence" value="ECO:0007669"/>
    <property type="project" value="Ensembl"/>
</dbReference>
<feature type="compositionally biased region" description="Low complexity" evidence="2">
    <location>
        <begin position="586"/>
        <end position="598"/>
    </location>
</feature>
<proteinExistence type="predicted"/>
<evidence type="ECO:0000313" key="5">
    <source>
        <dbReference type="Ensembl" id="ENSCPOP00000019073.2"/>
    </source>
</evidence>
<feature type="domain" description="Microtubule-associated protein 1A/B/S-like MBL-like" evidence="4">
    <location>
        <begin position="209"/>
        <end position="390"/>
    </location>
</feature>
<dbReference type="EMBL" id="AAKN02049182">
    <property type="status" value="NOT_ANNOTATED_CDS"/>
    <property type="molecule type" value="Genomic_DNA"/>
</dbReference>
<gene>
    <name evidence="5" type="primary">MAP1S</name>
</gene>
<sequence length="1001" mass="105634">MAAAGALLLVVGGECGGAGPLGLVLEELERGIRSWDVDPGVCSLDQELKTFVSQHSATFSSIVKGQRSLHHRGDALETLVLLNPSDKSLCDELRNLLLVPAPRKLLVLAGPCLEETGELLLQTGGFSSHHFLQVLEDREIRDLLDRTPALAEPPTLTLGCPPFGAWTQLGTPKPGLLGHRLRLNPAVRLPASTGLQELLDYLAGSLEPPCPFDLLEPPSSGDFLKLDPPCCYIFPGGLGDAAFFAVSDFTVLVNGGSNPKATFWKLVRHVDRVDAVLVTHAGADSLPGINSLLRRKVAERQEAAVSASWEEGPRRLASPGLGVVFLHAPEPLSRLLGGEDEAEVTRGLLAQLGIAPLPLCRSLPATPTVLLEKLGVGRLDLHVLYPPAADAEATSACALLVWLPADPAEKVVRVLFPGRTPPARLLEGLGRLQHLGFLQDPVVTPQDLQAPRRTGSRDSVASRDSAKREAGATGKARPGYERPTAVRKEPPRRTAERDTKVPREAKKDPKPTLSRTQPRDVRRTTPAALHSKKVGAQVAPKALAAQPVQNGPHSAPSIVASSNPGISLEPGPSLDAPEQSLEPQGAPAAARPSALSPSEWPRSLSPVRDASPAATTPTATTPSLPAEVGSPHSTEVDESLSASLEQGLPLAPSSDTGLSLPLLGPRARRPASPHDVDLCLVSPCEFEHRRVVPAAPASPGSSKDSSSGSQERAVPEETLPASVSESLPTLSDSEPLPTAPGAGDSDDDPEAFGVPRDPLPAPLKDRSPLLDPPGLCMVDPEVLPPASTKPTENSSRPRKPLTRSTSGPGGPKATPAAAVKAKGPVGGDRASRVLSARRETSDKGGRMPLTRKPSAPNVVPKASSRTLVRGTSGPVGSRPSTAACPPGPPVYLDLAYLPGGSAGPLGTEFFLRVRALCYVISGQDQHREQGLRTVLDALLDAKRQWDCDLQVTLIPTFDSVAMRRWYEETHAQHQALGIRVLGSGSMVFTEDDAFPACKLVF</sequence>
<dbReference type="AlphaFoldDB" id="H0W7W7"/>
<dbReference type="GO" id="GO:0007409">
    <property type="term" value="P:axonogenesis"/>
    <property type="evidence" value="ECO:0007669"/>
    <property type="project" value="TreeGrafter"/>
</dbReference>
<dbReference type="GO" id="GO:0048487">
    <property type="term" value="F:beta-tubulin binding"/>
    <property type="evidence" value="ECO:0007669"/>
    <property type="project" value="Ensembl"/>
</dbReference>
<dbReference type="GeneID" id="100735808"/>
<feature type="compositionally biased region" description="Low complexity" evidence="2">
    <location>
        <begin position="610"/>
        <end position="626"/>
    </location>
</feature>
<dbReference type="PANTHER" id="PTHR13843">
    <property type="entry name" value="MICROTUBULE-ASSOCIATED PROTEIN"/>
    <property type="match status" value="1"/>
</dbReference>
<feature type="region of interest" description="Disordered" evidence="2">
    <location>
        <begin position="692"/>
        <end position="883"/>
    </location>
</feature>
<reference evidence="6" key="1">
    <citation type="journal article" date="2011" name="Nature">
        <title>A high-resolution map of human evolutionary constraint using 29 mammals.</title>
        <authorList>
            <person name="Lindblad-Toh K."/>
            <person name="Garber M."/>
            <person name="Zuk O."/>
            <person name="Lin M.F."/>
            <person name="Parker B.J."/>
            <person name="Washietl S."/>
            <person name="Kheradpour P."/>
            <person name="Ernst J."/>
            <person name="Jordan G."/>
            <person name="Mauceli E."/>
            <person name="Ward L.D."/>
            <person name="Lowe C.B."/>
            <person name="Holloway A.K."/>
            <person name="Clamp M."/>
            <person name="Gnerre S."/>
            <person name="Alfoldi J."/>
            <person name="Beal K."/>
            <person name="Chang J."/>
            <person name="Clawson H."/>
            <person name="Cuff J."/>
            <person name="Di Palma F."/>
            <person name="Fitzgerald S."/>
            <person name="Flicek P."/>
            <person name="Guttman M."/>
            <person name="Hubisz M.J."/>
            <person name="Jaffe D.B."/>
            <person name="Jungreis I."/>
            <person name="Kent W.J."/>
            <person name="Kostka D."/>
            <person name="Lara M."/>
            <person name="Martins A.L."/>
            <person name="Massingham T."/>
            <person name="Moltke I."/>
            <person name="Raney B.J."/>
            <person name="Rasmussen M.D."/>
            <person name="Robinson J."/>
            <person name="Stark A."/>
            <person name="Vilella A.J."/>
            <person name="Wen J."/>
            <person name="Xie X."/>
            <person name="Zody M.C."/>
            <person name="Baldwin J."/>
            <person name="Bloom T."/>
            <person name="Chin C.W."/>
            <person name="Heiman D."/>
            <person name="Nicol R."/>
            <person name="Nusbaum C."/>
            <person name="Young S."/>
            <person name="Wilkinson J."/>
            <person name="Worley K.C."/>
            <person name="Kovar C.L."/>
            <person name="Muzny D.M."/>
            <person name="Gibbs R.A."/>
            <person name="Cree A."/>
            <person name="Dihn H.H."/>
            <person name="Fowler G."/>
            <person name="Jhangiani S."/>
            <person name="Joshi V."/>
            <person name="Lee S."/>
            <person name="Lewis L.R."/>
            <person name="Nazareth L.V."/>
            <person name="Okwuonu G."/>
            <person name="Santibanez J."/>
            <person name="Warren W.C."/>
            <person name="Mardis E.R."/>
            <person name="Weinstock G.M."/>
            <person name="Wilson R.K."/>
            <person name="Delehaunty K."/>
            <person name="Dooling D."/>
            <person name="Fronik C."/>
            <person name="Fulton L."/>
            <person name="Fulton B."/>
            <person name="Graves T."/>
            <person name="Minx P."/>
            <person name="Sodergren E."/>
            <person name="Birney E."/>
            <person name="Margulies E.H."/>
            <person name="Herrero J."/>
            <person name="Green E.D."/>
            <person name="Haussler D."/>
            <person name="Siepel A."/>
            <person name="Goldman N."/>
            <person name="Pollard K.S."/>
            <person name="Pedersen J.S."/>
            <person name="Lander E.S."/>
            <person name="Kellis M."/>
        </authorList>
    </citation>
    <scope>NUCLEOTIDE SEQUENCE [LARGE SCALE GENOMIC DNA]</scope>
    <source>
        <strain evidence="6">2N</strain>
    </source>
</reference>
<dbReference type="RefSeq" id="XP_003464246.2">
    <property type="nucleotide sequence ID" value="XM_003464198.5"/>
</dbReference>